<comment type="similarity">
    <text evidence="8 9">Belongs to the TRAP transporter small permease family.</text>
</comment>
<protein>
    <recommendedName>
        <fullName evidence="9">TRAP transporter small permease protein</fullName>
    </recommendedName>
</protein>
<evidence type="ECO:0000256" key="8">
    <source>
        <dbReference type="ARBA" id="ARBA00038436"/>
    </source>
</evidence>
<dbReference type="GO" id="GO:0005886">
    <property type="term" value="C:plasma membrane"/>
    <property type="evidence" value="ECO:0007669"/>
    <property type="project" value="UniProtKB-SubCell"/>
</dbReference>
<dbReference type="EMBL" id="FOAG01000004">
    <property type="protein sequence ID" value="SEL18300.1"/>
    <property type="molecule type" value="Genomic_DNA"/>
</dbReference>
<keyword evidence="6 9" id="KW-1133">Transmembrane helix</keyword>
<dbReference type="Proteomes" id="UP000199582">
    <property type="component" value="Unassembled WGS sequence"/>
</dbReference>
<gene>
    <name evidence="11" type="ORF">SAMN05443999_10432</name>
</gene>
<keyword evidence="7 9" id="KW-0472">Membrane</keyword>
<feature type="transmembrane region" description="Helical" evidence="9">
    <location>
        <begin position="12"/>
        <end position="32"/>
    </location>
</feature>
<evidence type="ECO:0000256" key="7">
    <source>
        <dbReference type="ARBA" id="ARBA00023136"/>
    </source>
</evidence>
<dbReference type="PANTHER" id="PTHR35011">
    <property type="entry name" value="2,3-DIKETO-L-GULONATE TRAP TRANSPORTER SMALL PERMEASE PROTEIN YIAM"/>
    <property type="match status" value="1"/>
</dbReference>
<comment type="function">
    <text evidence="9">Part of the tripartite ATP-independent periplasmic (TRAP) transport system.</text>
</comment>
<feature type="domain" description="Tripartite ATP-independent periplasmic transporters DctQ component" evidence="10">
    <location>
        <begin position="28"/>
        <end position="153"/>
    </location>
</feature>
<evidence type="ECO:0000256" key="2">
    <source>
        <dbReference type="ARBA" id="ARBA00022448"/>
    </source>
</evidence>
<evidence type="ECO:0000256" key="4">
    <source>
        <dbReference type="ARBA" id="ARBA00022519"/>
    </source>
</evidence>
<keyword evidence="4 9" id="KW-0997">Cell inner membrane</keyword>
<evidence type="ECO:0000256" key="1">
    <source>
        <dbReference type="ARBA" id="ARBA00004429"/>
    </source>
</evidence>
<dbReference type="PANTHER" id="PTHR35011:SF10">
    <property type="entry name" value="TRAP TRANSPORTER SMALL PERMEASE PROTEIN"/>
    <property type="match status" value="1"/>
</dbReference>
<evidence type="ECO:0000256" key="5">
    <source>
        <dbReference type="ARBA" id="ARBA00022692"/>
    </source>
</evidence>
<feature type="transmembrane region" description="Helical" evidence="9">
    <location>
        <begin position="92"/>
        <end position="113"/>
    </location>
</feature>
<evidence type="ECO:0000256" key="6">
    <source>
        <dbReference type="ARBA" id="ARBA00022989"/>
    </source>
</evidence>
<evidence type="ECO:0000313" key="11">
    <source>
        <dbReference type="EMBL" id="SEL18300.1"/>
    </source>
</evidence>
<dbReference type="OrthoDB" id="6160477at2"/>
<dbReference type="STRING" id="1287727.SAMN05443999_10432"/>
<organism evidence="11 12">
    <name type="scientific">Roseovarius azorensis</name>
    <dbReference type="NCBI Taxonomy" id="1287727"/>
    <lineage>
        <taxon>Bacteria</taxon>
        <taxon>Pseudomonadati</taxon>
        <taxon>Pseudomonadota</taxon>
        <taxon>Alphaproteobacteria</taxon>
        <taxon>Rhodobacterales</taxon>
        <taxon>Roseobacteraceae</taxon>
        <taxon>Roseovarius</taxon>
    </lineage>
</organism>
<keyword evidence="2 9" id="KW-0813">Transport</keyword>
<dbReference type="InterPro" id="IPR055348">
    <property type="entry name" value="DctQ"/>
</dbReference>
<accession>A0A1H7N471</accession>
<evidence type="ECO:0000256" key="3">
    <source>
        <dbReference type="ARBA" id="ARBA00022475"/>
    </source>
</evidence>
<evidence type="ECO:0000256" key="9">
    <source>
        <dbReference type="RuleBase" id="RU369079"/>
    </source>
</evidence>
<dbReference type="GO" id="GO:0015740">
    <property type="term" value="P:C4-dicarboxylate transport"/>
    <property type="evidence" value="ECO:0007669"/>
    <property type="project" value="TreeGrafter"/>
</dbReference>
<comment type="subunit">
    <text evidence="9">The complex comprises the extracytoplasmic solute receptor protein and the two transmembrane proteins.</text>
</comment>
<comment type="subcellular location">
    <subcellularLocation>
        <location evidence="1 9">Cell inner membrane</location>
        <topology evidence="1 9">Multi-pass membrane protein</topology>
    </subcellularLocation>
</comment>
<evidence type="ECO:0000259" key="10">
    <source>
        <dbReference type="Pfam" id="PF04290"/>
    </source>
</evidence>
<reference evidence="11 12" key="1">
    <citation type="submission" date="2016-10" db="EMBL/GenBank/DDBJ databases">
        <authorList>
            <person name="de Groot N.N."/>
        </authorList>
    </citation>
    <scope>NUCLEOTIDE SEQUENCE [LARGE SCALE GENOMIC DNA]</scope>
    <source>
        <strain evidence="11 12">DSM 100674</strain>
    </source>
</reference>
<dbReference type="GO" id="GO:0022857">
    <property type="term" value="F:transmembrane transporter activity"/>
    <property type="evidence" value="ECO:0007669"/>
    <property type="project" value="UniProtKB-UniRule"/>
</dbReference>
<keyword evidence="12" id="KW-1185">Reference proteome</keyword>
<feature type="transmembrane region" description="Helical" evidence="9">
    <location>
        <begin position="52"/>
        <end position="71"/>
    </location>
</feature>
<feature type="transmembrane region" description="Helical" evidence="9">
    <location>
        <begin position="141"/>
        <end position="161"/>
    </location>
</feature>
<keyword evidence="5 9" id="KW-0812">Transmembrane</keyword>
<dbReference type="InterPro" id="IPR007387">
    <property type="entry name" value="TRAP_DctQ"/>
</dbReference>
<name>A0A1H7N471_9RHOB</name>
<proteinExistence type="inferred from homology"/>
<evidence type="ECO:0000313" key="12">
    <source>
        <dbReference type="Proteomes" id="UP000199582"/>
    </source>
</evidence>
<sequence length="182" mass="19998">MPDSLLVMLRRLNRLVAVLVGVMLLACAAVVLSDILLRQAGSSFGGTDEISGYAMAIATSWGMGFALLELAHVRIDLLRSRVNSLGRALFDLFSMLVLSATVSLIALRCWPVLERSLSMSSRANTPLETPLWIVQLPWFSGWIWFALMAWLTFLAALVLVLRGRFDASEAAIGVFGEEEILK</sequence>
<dbReference type="Pfam" id="PF04290">
    <property type="entry name" value="DctQ"/>
    <property type="match status" value="1"/>
</dbReference>
<keyword evidence="3" id="KW-1003">Cell membrane</keyword>
<dbReference type="AlphaFoldDB" id="A0A1H7N471"/>
<dbReference type="RefSeq" id="WP_093034416.1">
    <property type="nucleotide sequence ID" value="NZ_FOAG01000004.1"/>
</dbReference>